<sequence length="103" mass="11391">MIACAAIQRLERYGSLGLKRHSVEDFVSTSLKDARRANIYALTLLSTWREAVQAVRGGDADSISDTSKAPARYTEALVYAVSLRWLSPRSTCSKSTPTSRLRL</sequence>
<evidence type="ECO:0000313" key="1">
    <source>
        <dbReference type="EMBL" id="SYZ63135.1"/>
    </source>
</evidence>
<organism evidence="1 2">
    <name type="scientific">Leishmania braziliensis MHOM/BR/75/M2904</name>
    <dbReference type="NCBI Taxonomy" id="420245"/>
    <lineage>
        <taxon>Eukaryota</taxon>
        <taxon>Discoba</taxon>
        <taxon>Euglenozoa</taxon>
        <taxon>Kinetoplastea</taxon>
        <taxon>Metakinetoplastina</taxon>
        <taxon>Trypanosomatida</taxon>
        <taxon>Trypanosomatidae</taxon>
        <taxon>Leishmaniinae</taxon>
        <taxon>Leishmania</taxon>
        <taxon>Leishmania braziliensis species complex</taxon>
    </lineage>
</organism>
<proteinExistence type="predicted"/>
<gene>
    <name evidence="1" type="ORF">LBRM2904_08.0460</name>
</gene>
<reference evidence="1 2" key="1">
    <citation type="submission" date="2018-09" db="EMBL/GenBank/DDBJ databases">
        <authorList>
            <person name="Peiro R."/>
            <person name="Begona"/>
            <person name="Cbmso G."/>
            <person name="Lopez M."/>
            <person name="Gonzalez S."/>
        </authorList>
    </citation>
    <scope>NUCLEOTIDE SEQUENCE [LARGE SCALE GENOMIC DNA]</scope>
</reference>
<dbReference type="EMBL" id="LS997607">
    <property type="protein sequence ID" value="SYZ63135.1"/>
    <property type="molecule type" value="Genomic_DNA"/>
</dbReference>
<protein>
    <submittedName>
        <fullName evidence="1">Hypothetical_protein</fullName>
    </submittedName>
</protein>
<dbReference type="AlphaFoldDB" id="A0A3P3YYT7"/>
<dbReference type="Proteomes" id="UP000319462">
    <property type="component" value="Chromosome 8"/>
</dbReference>
<accession>A0A3P3YYT7</accession>
<evidence type="ECO:0000313" key="2">
    <source>
        <dbReference type="Proteomes" id="UP000319462"/>
    </source>
</evidence>
<name>A0A3P3YYT7_LEIBR</name>